<dbReference type="InParanoid" id="C3YVD6"/>
<gene>
    <name evidence="6" type="ORF">BRAFLDRAFT_119364</name>
</gene>
<dbReference type="PANTHER" id="PTHR12147">
    <property type="entry name" value="METALLOPEPTIDASE M28 FAMILY MEMBER"/>
    <property type="match status" value="1"/>
</dbReference>
<evidence type="ECO:0000256" key="1">
    <source>
        <dbReference type="ARBA" id="ARBA00001947"/>
    </source>
</evidence>
<proteinExistence type="inferred from homology"/>
<feature type="domain" description="Peptidase M28" evidence="5">
    <location>
        <begin position="84"/>
        <end position="207"/>
    </location>
</feature>
<dbReference type="GO" id="GO:0006508">
    <property type="term" value="P:proteolysis"/>
    <property type="evidence" value="ECO:0007669"/>
    <property type="project" value="InterPro"/>
</dbReference>
<sequence length="1104" mass="121626">MALKIIFIYAVFIIKVTSAADPWTTTGNLSRLLTDHFGDNRHHVTNPDGKAAAFHFIKDTFKSYGLQVIDGDFNTDNLNLKGINVAGMWPGRLTGTRLDRPIVLTAHYDSSRGKAAVQDNGSGLAALMEAARLITSQPCIQDYLVVFAAFDFEIKENPADHSDAACYKGYCGSKDFVEQYMIRYLDSVGVNVANINGVIILDSILNFNGTLGAQTLPPDFAEVPGLKESAESIKQDAFKGNFILVTSREEYDFPLYSAFYNRWDQAGQPQYKRQSVLLPLKDVVTAVETQSDPNWNVYREFISDDLTSFWNASTDIKAMLLTDTLTMRGRGRPNHGVDDKMVLTKERLEFLKKITDVVTRTVMDLAKFKDTCKDPMTEAPAAFRKGLQMSGTINMPQGGQDVTVTLDEFTSSGRMEITVVIVASGGTYKYAGHFNADDNRVSLWDPNPEWDVVSCFFSGHLHEVNSGVLFTGEMNGKCGDDWPHDVLTIVASDSGVLCGLTPSSSTDNLRSLLTNHFNGNRHHVTNPTGKQAAADYIHATLKSYGMQIYVDKFHTENAGYKGRNIVGIWRGINSEGTGDNSADKPVILGAHYDTCRDNPGVDDNGSGLAALLEAARVISTQPCVPTHSVVFVAFDLQCGESPDHENTACSTGQCGSKFFVEETLVPYLASLDIKSSDIQGVIIMDSILNYNNTKNSQTAPPGFENTPLWEDVYVAEEEDGVRGNFIAIFSRQGYDQPLYSILHDRWDEECNPQYKRRDVLIPYKNIADETDTASNPYWPVYQEASMDLASFWKASGDIKGLLLSDTEQYRGRDVGRHEKLPLTDDRLGFLKKITNVVTRTAMDLAGERRCNAQPDTIPEGFIEGIKLDGKVSLPGGDKDYSFVVNTFTTSGRVDATLSNSTWSIDVSGHFIPKQQVLLLRLLEPEWESLSCVMSGPLVNSGSGVLYSGAIHGSCSGAWPEGHVGFTLNSGKQTVGGGAGNGSLVVIGIVVGVALSLVVGAAVWYLRKRTHKIRFKKLAGGDTPNTSSVDDNAFWPGQLLDKLRICMCPEDKPDTEPHTLFHNTRHKPPSNWGYDNNDRTWPISDSGYVQFGNIERDKEIRGYNL</sequence>
<dbReference type="AlphaFoldDB" id="C3YVD6"/>
<dbReference type="InterPro" id="IPR007484">
    <property type="entry name" value="Peptidase_M28"/>
</dbReference>
<dbReference type="PANTHER" id="PTHR12147:SF26">
    <property type="entry name" value="PEPTIDASE M28 DOMAIN-CONTAINING PROTEIN"/>
    <property type="match status" value="1"/>
</dbReference>
<evidence type="ECO:0000256" key="4">
    <source>
        <dbReference type="SAM" id="SignalP"/>
    </source>
</evidence>
<comment type="cofactor">
    <cofactor evidence="1">
        <name>Zn(2+)</name>
        <dbReference type="ChEBI" id="CHEBI:29105"/>
    </cofactor>
</comment>
<reference evidence="6" key="1">
    <citation type="journal article" date="2008" name="Nature">
        <title>The amphioxus genome and the evolution of the chordate karyotype.</title>
        <authorList>
            <consortium name="US DOE Joint Genome Institute (JGI-PGF)"/>
            <person name="Putnam N.H."/>
            <person name="Butts T."/>
            <person name="Ferrier D.E.K."/>
            <person name="Furlong R.F."/>
            <person name="Hellsten U."/>
            <person name="Kawashima T."/>
            <person name="Robinson-Rechavi M."/>
            <person name="Shoguchi E."/>
            <person name="Terry A."/>
            <person name="Yu J.-K."/>
            <person name="Benito-Gutierrez E.L."/>
            <person name="Dubchak I."/>
            <person name="Garcia-Fernandez J."/>
            <person name="Gibson-Brown J.J."/>
            <person name="Grigoriev I.V."/>
            <person name="Horton A.C."/>
            <person name="de Jong P.J."/>
            <person name="Jurka J."/>
            <person name="Kapitonov V.V."/>
            <person name="Kohara Y."/>
            <person name="Kuroki Y."/>
            <person name="Lindquist E."/>
            <person name="Lucas S."/>
            <person name="Osoegawa K."/>
            <person name="Pennacchio L.A."/>
            <person name="Salamov A.A."/>
            <person name="Satou Y."/>
            <person name="Sauka-Spengler T."/>
            <person name="Schmutz J."/>
            <person name="Shin-I T."/>
            <person name="Toyoda A."/>
            <person name="Bronner-Fraser M."/>
            <person name="Fujiyama A."/>
            <person name="Holland L.Z."/>
            <person name="Holland P.W.H."/>
            <person name="Satoh N."/>
            <person name="Rokhsar D.S."/>
        </authorList>
    </citation>
    <scope>NUCLEOTIDE SEQUENCE [LARGE SCALE GENOMIC DNA]</scope>
    <source>
        <strain evidence="6">S238N-H82</strain>
        <tissue evidence="6">Testes</tissue>
    </source>
</reference>
<evidence type="ECO:0000259" key="5">
    <source>
        <dbReference type="Pfam" id="PF04389"/>
    </source>
</evidence>
<comment type="similarity">
    <text evidence="2">Belongs to the peptidase M28 family. M28B subfamily.</text>
</comment>
<evidence type="ECO:0000256" key="2">
    <source>
        <dbReference type="ARBA" id="ARBA00005634"/>
    </source>
</evidence>
<dbReference type="Pfam" id="PF04389">
    <property type="entry name" value="Peptidase_M28"/>
    <property type="match status" value="2"/>
</dbReference>
<feature type="transmembrane region" description="Helical" evidence="3">
    <location>
        <begin position="983"/>
        <end position="1005"/>
    </location>
</feature>
<name>C3YVD6_BRAFL</name>
<keyword evidence="4" id="KW-0732">Signal</keyword>
<dbReference type="GO" id="GO:0008235">
    <property type="term" value="F:metalloexopeptidase activity"/>
    <property type="evidence" value="ECO:0007669"/>
    <property type="project" value="InterPro"/>
</dbReference>
<evidence type="ECO:0000313" key="6">
    <source>
        <dbReference type="EMBL" id="EEN55659.1"/>
    </source>
</evidence>
<dbReference type="SUPFAM" id="SSF53187">
    <property type="entry name" value="Zn-dependent exopeptidases"/>
    <property type="match status" value="2"/>
</dbReference>
<dbReference type="InterPro" id="IPR045175">
    <property type="entry name" value="M28_fam"/>
</dbReference>
<feature type="domain" description="Peptidase M28" evidence="5">
    <location>
        <begin position="578"/>
        <end position="700"/>
    </location>
</feature>
<keyword evidence="3" id="KW-0812">Transmembrane</keyword>
<feature type="signal peptide" evidence="4">
    <location>
        <begin position="1"/>
        <end position="19"/>
    </location>
</feature>
<protein>
    <recommendedName>
        <fullName evidence="5">Peptidase M28 domain-containing protein</fullName>
    </recommendedName>
</protein>
<feature type="chain" id="PRO_5002936036" description="Peptidase M28 domain-containing protein" evidence="4">
    <location>
        <begin position="20"/>
        <end position="1104"/>
    </location>
</feature>
<dbReference type="EMBL" id="GG666557">
    <property type="protein sequence ID" value="EEN55659.1"/>
    <property type="molecule type" value="Genomic_DNA"/>
</dbReference>
<accession>C3YVD6</accession>
<organism>
    <name type="scientific">Branchiostoma floridae</name>
    <name type="common">Florida lancelet</name>
    <name type="synonym">Amphioxus</name>
    <dbReference type="NCBI Taxonomy" id="7739"/>
    <lineage>
        <taxon>Eukaryota</taxon>
        <taxon>Metazoa</taxon>
        <taxon>Chordata</taxon>
        <taxon>Cephalochordata</taxon>
        <taxon>Leptocardii</taxon>
        <taxon>Amphioxiformes</taxon>
        <taxon>Branchiostomatidae</taxon>
        <taxon>Branchiostoma</taxon>
    </lineage>
</organism>
<evidence type="ECO:0000256" key="3">
    <source>
        <dbReference type="SAM" id="Phobius"/>
    </source>
</evidence>
<keyword evidence="3" id="KW-1133">Transmembrane helix</keyword>
<dbReference type="eggNOG" id="KOG2194">
    <property type="taxonomic scope" value="Eukaryota"/>
</dbReference>
<dbReference type="Gene3D" id="3.40.630.10">
    <property type="entry name" value="Zn peptidases"/>
    <property type="match status" value="2"/>
</dbReference>
<keyword evidence="3" id="KW-0472">Membrane</keyword>